<dbReference type="InterPro" id="IPR050681">
    <property type="entry name" value="CDF/SLC30A"/>
</dbReference>
<dbReference type="OrthoDB" id="196491at2759"/>
<comment type="caution">
    <text evidence="9">The sequence shown here is derived from an EMBL/GenBank/DDBJ whole genome shotgun (WGS) entry which is preliminary data.</text>
</comment>
<dbReference type="SUPFAM" id="SSF161111">
    <property type="entry name" value="Cation efflux protein transmembrane domain-like"/>
    <property type="match status" value="1"/>
</dbReference>
<dbReference type="InterPro" id="IPR027469">
    <property type="entry name" value="Cation_efflux_TMD_sf"/>
</dbReference>
<feature type="transmembrane region" description="Helical" evidence="7">
    <location>
        <begin position="263"/>
        <end position="281"/>
    </location>
</feature>
<evidence type="ECO:0000256" key="4">
    <source>
        <dbReference type="ARBA" id="ARBA00022989"/>
    </source>
</evidence>
<proteinExistence type="predicted"/>
<dbReference type="PANTHER" id="PTHR11562">
    <property type="entry name" value="CATION EFFLUX PROTEIN/ ZINC TRANSPORTER"/>
    <property type="match status" value="1"/>
</dbReference>
<dbReference type="NCBIfam" id="TIGR01297">
    <property type="entry name" value="CDF"/>
    <property type="match status" value="1"/>
</dbReference>
<reference evidence="9 10" key="1">
    <citation type="submission" date="2017-12" db="EMBL/GenBank/DDBJ databases">
        <title>Sequencing, de novo assembly and annotation of complete genome of a new Thraustochytrid species, strain FCC1311.</title>
        <authorList>
            <person name="Sedici K."/>
            <person name="Godart F."/>
            <person name="Aiese Cigliano R."/>
            <person name="Sanseverino W."/>
            <person name="Barakat M."/>
            <person name="Ortet P."/>
            <person name="Marechal E."/>
            <person name="Cagnac O."/>
            <person name="Amato A."/>
        </authorList>
    </citation>
    <scope>NUCLEOTIDE SEQUENCE [LARGE SCALE GENOMIC DNA]</scope>
</reference>
<feature type="transmembrane region" description="Helical" evidence="7">
    <location>
        <begin position="186"/>
        <end position="202"/>
    </location>
</feature>
<dbReference type="EMBL" id="BEYU01000166">
    <property type="protein sequence ID" value="GBG33711.1"/>
    <property type="molecule type" value="Genomic_DNA"/>
</dbReference>
<evidence type="ECO:0000256" key="2">
    <source>
        <dbReference type="ARBA" id="ARBA00022692"/>
    </source>
</evidence>
<dbReference type="Gene3D" id="1.20.1510.10">
    <property type="entry name" value="Cation efflux protein transmembrane domain"/>
    <property type="match status" value="1"/>
</dbReference>
<feature type="transmembrane region" description="Helical" evidence="7">
    <location>
        <begin position="352"/>
        <end position="373"/>
    </location>
</feature>
<dbReference type="InterPro" id="IPR058533">
    <property type="entry name" value="Cation_efflux_TM"/>
</dbReference>
<keyword evidence="5 7" id="KW-0472">Membrane</keyword>
<evidence type="ECO:0000256" key="7">
    <source>
        <dbReference type="SAM" id="Phobius"/>
    </source>
</evidence>
<sequence>MGGFRRLYPRADGARFDTLIDHLKTKFPGDVNEGSFRVHRSVSRGFISALHNVARQSAKLEDMNSSRDTDASRSAGEREVCARKSLNPFDSDASAEPSESGSDPEGLLSPGSEDDFGAWTHVGKAGESPVEEDLEEDAEETEVKGAEREEQYDDILRRSAALFGGFAILQLIAALASQSLALLSDAASMLVDTMSYGLNLYAEQRKRKQRLSALDLVRLEVFVPLFSAACLTFILIAVCWAALADLAQPQSPGGKTVREGWPLIFASANLAIDLVCTWRFLRRAQGNPLEFVMSSSTSQGRSWIEDSSPRNVNMCSAWTHIIADTLRSITVLCASLLAGLHPNWNSNRVDSFAALVVSAIIFMVTIPLLVSAWRKYGVLLDSWRDSIHADSADESKGMLSS</sequence>
<keyword evidence="3" id="KW-0864">Zinc transport</keyword>
<keyword evidence="2 7" id="KW-0812">Transmembrane</keyword>
<dbReference type="Pfam" id="PF01545">
    <property type="entry name" value="Cation_efflux"/>
    <property type="match status" value="1"/>
</dbReference>
<evidence type="ECO:0000256" key="1">
    <source>
        <dbReference type="ARBA" id="ARBA00004141"/>
    </source>
</evidence>
<protein>
    <submittedName>
        <fullName evidence="9">Metal tolerance protein 1</fullName>
    </submittedName>
</protein>
<evidence type="ECO:0000256" key="5">
    <source>
        <dbReference type="ARBA" id="ARBA00023136"/>
    </source>
</evidence>
<accession>A0A2R5GZ12</accession>
<keyword evidence="10" id="KW-1185">Reference proteome</keyword>
<dbReference type="GO" id="GO:0005385">
    <property type="term" value="F:zinc ion transmembrane transporter activity"/>
    <property type="evidence" value="ECO:0007669"/>
    <property type="project" value="TreeGrafter"/>
</dbReference>
<evidence type="ECO:0000256" key="3">
    <source>
        <dbReference type="ARBA" id="ARBA00022906"/>
    </source>
</evidence>
<keyword evidence="4 7" id="KW-1133">Transmembrane helix</keyword>
<keyword evidence="3" id="KW-0813">Transport</keyword>
<gene>
    <name evidence="9" type="ORF">FCC1311_099342</name>
</gene>
<evidence type="ECO:0000313" key="9">
    <source>
        <dbReference type="EMBL" id="GBG33711.1"/>
    </source>
</evidence>
<dbReference type="InterPro" id="IPR002524">
    <property type="entry name" value="Cation_efflux"/>
</dbReference>
<feature type="region of interest" description="Disordered" evidence="6">
    <location>
        <begin position="58"/>
        <end position="149"/>
    </location>
</feature>
<feature type="compositionally biased region" description="Basic and acidic residues" evidence="6">
    <location>
        <begin position="58"/>
        <end position="82"/>
    </location>
</feature>
<dbReference type="GO" id="GO:0005886">
    <property type="term" value="C:plasma membrane"/>
    <property type="evidence" value="ECO:0007669"/>
    <property type="project" value="TreeGrafter"/>
</dbReference>
<evidence type="ECO:0000259" key="8">
    <source>
        <dbReference type="Pfam" id="PF01545"/>
    </source>
</evidence>
<keyword evidence="3" id="KW-0406">Ion transport</keyword>
<evidence type="ECO:0000313" key="10">
    <source>
        <dbReference type="Proteomes" id="UP000241890"/>
    </source>
</evidence>
<dbReference type="AlphaFoldDB" id="A0A2R5GZ12"/>
<feature type="transmembrane region" description="Helical" evidence="7">
    <location>
        <begin position="160"/>
        <end position="180"/>
    </location>
</feature>
<dbReference type="Proteomes" id="UP000241890">
    <property type="component" value="Unassembled WGS sequence"/>
</dbReference>
<feature type="transmembrane region" description="Helical" evidence="7">
    <location>
        <begin position="222"/>
        <end position="243"/>
    </location>
</feature>
<keyword evidence="3" id="KW-0862">Zinc</keyword>
<feature type="compositionally biased region" description="Acidic residues" evidence="6">
    <location>
        <begin position="129"/>
        <end position="140"/>
    </location>
</feature>
<feature type="domain" description="Cation efflux protein transmembrane" evidence="8">
    <location>
        <begin position="159"/>
        <end position="372"/>
    </location>
</feature>
<dbReference type="PANTHER" id="PTHR11562:SF17">
    <property type="entry name" value="RE54080P-RELATED"/>
    <property type="match status" value="1"/>
</dbReference>
<organism evidence="9 10">
    <name type="scientific">Hondaea fermentalgiana</name>
    <dbReference type="NCBI Taxonomy" id="2315210"/>
    <lineage>
        <taxon>Eukaryota</taxon>
        <taxon>Sar</taxon>
        <taxon>Stramenopiles</taxon>
        <taxon>Bigyra</taxon>
        <taxon>Labyrinthulomycetes</taxon>
        <taxon>Thraustochytrida</taxon>
        <taxon>Thraustochytriidae</taxon>
        <taxon>Hondaea</taxon>
    </lineage>
</organism>
<evidence type="ECO:0000256" key="6">
    <source>
        <dbReference type="SAM" id="MobiDB-lite"/>
    </source>
</evidence>
<name>A0A2R5GZ12_9STRA</name>
<comment type="subcellular location">
    <subcellularLocation>
        <location evidence="1">Membrane</location>
        <topology evidence="1">Multi-pass membrane protein</topology>
    </subcellularLocation>
</comment>
<dbReference type="InParanoid" id="A0A2R5GZ12"/>